<keyword evidence="2" id="KW-1185">Reference proteome</keyword>
<comment type="caution">
    <text evidence="1">The sequence shown here is derived from an EMBL/GenBank/DDBJ whole genome shotgun (WGS) entry which is preliminary data.</text>
</comment>
<organism evidence="1 2">
    <name type="scientific">Streptodolium elevatio</name>
    <dbReference type="NCBI Taxonomy" id="3157996"/>
    <lineage>
        <taxon>Bacteria</taxon>
        <taxon>Bacillati</taxon>
        <taxon>Actinomycetota</taxon>
        <taxon>Actinomycetes</taxon>
        <taxon>Kitasatosporales</taxon>
        <taxon>Streptomycetaceae</taxon>
        <taxon>Streptodolium</taxon>
    </lineage>
</organism>
<evidence type="ECO:0000313" key="1">
    <source>
        <dbReference type="EMBL" id="MEU8133452.1"/>
    </source>
</evidence>
<reference evidence="1 2" key="1">
    <citation type="submission" date="2024-06" db="EMBL/GenBank/DDBJ databases">
        <title>The Natural Products Discovery Center: Release of the First 8490 Sequenced Strains for Exploring Actinobacteria Biosynthetic Diversity.</title>
        <authorList>
            <person name="Kalkreuter E."/>
            <person name="Kautsar S.A."/>
            <person name="Yang D."/>
            <person name="Bader C.D."/>
            <person name="Teijaro C.N."/>
            <person name="Fluegel L."/>
            <person name="Davis C.M."/>
            <person name="Simpson J.R."/>
            <person name="Lauterbach L."/>
            <person name="Steele A.D."/>
            <person name="Gui C."/>
            <person name="Meng S."/>
            <person name="Li G."/>
            <person name="Viehrig K."/>
            <person name="Ye F."/>
            <person name="Su P."/>
            <person name="Kiefer A.F."/>
            <person name="Nichols A."/>
            <person name="Cepeda A.J."/>
            <person name="Yan W."/>
            <person name="Fan B."/>
            <person name="Jiang Y."/>
            <person name="Adhikari A."/>
            <person name="Zheng C.-J."/>
            <person name="Schuster L."/>
            <person name="Cowan T.M."/>
            <person name="Smanski M.J."/>
            <person name="Chevrette M.G."/>
            <person name="De Carvalho L.P.S."/>
            <person name="Shen B."/>
        </authorList>
    </citation>
    <scope>NUCLEOTIDE SEQUENCE [LARGE SCALE GENOMIC DNA]</scope>
    <source>
        <strain evidence="1 2">NPDC048946</strain>
    </source>
</reference>
<name>A0ABV3DDH3_9ACTN</name>
<dbReference type="RefSeq" id="WP_358350958.1">
    <property type="nucleotide sequence ID" value="NZ_JBEZFP010000014.1"/>
</dbReference>
<accession>A0ABV3DDH3</accession>
<gene>
    <name evidence="1" type="ORF">AB0C36_08085</name>
</gene>
<dbReference type="Proteomes" id="UP001551482">
    <property type="component" value="Unassembled WGS sequence"/>
</dbReference>
<protein>
    <submittedName>
        <fullName evidence="1">Uncharacterized protein</fullName>
    </submittedName>
</protein>
<proteinExistence type="predicted"/>
<dbReference type="EMBL" id="JBEZFP010000014">
    <property type="protein sequence ID" value="MEU8133452.1"/>
    <property type="molecule type" value="Genomic_DNA"/>
</dbReference>
<evidence type="ECO:0000313" key="2">
    <source>
        <dbReference type="Proteomes" id="UP001551482"/>
    </source>
</evidence>
<sequence>MLTKLHPTTEAVASSVEQTALTALLAEDEAPISDAPMPCPASAYFLLLLLSPKQPKEKGR</sequence>